<dbReference type="Gene3D" id="1.10.287.130">
    <property type="match status" value="1"/>
</dbReference>
<dbReference type="PROSITE" id="PS50109">
    <property type="entry name" value="HIS_KIN"/>
    <property type="match status" value="1"/>
</dbReference>
<proteinExistence type="predicted"/>
<feature type="coiled-coil region" evidence="9">
    <location>
        <begin position="181"/>
        <end position="242"/>
    </location>
</feature>
<evidence type="ECO:0000256" key="6">
    <source>
        <dbReference type="ARBA" id="ARBA00022777"/>
    </source>
</evidence>
<dbReference type="Pfam" id="PF00512">
    <property type="entry name" value="HisKA"/>
    <property type="match status" value="1"/>
</dbReference>
<dbReference type="InterPro" id="IPR050351">
    <property type="entry name" value="BphY/WalK/GraS-like"/>
</dbReference>
<dbReference type="STRING" id="366522.GCA_001548055_00541"/>
<dbReference type="InterPro" id="IPR005467">
    <property type="entry name" value="His_kinase_dom"/>
</dbReference>
<dbReference type="SMART" id="SM00387">
    <property type="entry name" value="HATPase_c"/>
    <property type="match status" value="1"/>
</dbReference>
<dbReference type="SMART" id="SM00388">
    <property type="entry name" value="HisKA"/>
    <property type="match status" value="1"/>
</dbReference>
<dbReference type="GO" id="GO:0030295">
    <property type="term" value="F:protein kinase activator activity"/>
    <property type="evidence" value="ECO:0007669"/>
    <property type="project" value="TreeGrafter"/>
</dbReference>
<dbReference type="Proteomes" id="UP000231638">
    <property type="component" value="Unassembled WGS sequence"/>
</dbReference>
<evidence type="ECO:0000256" key="10">
    <source>
        <dbReference type="SAM" id="Phobius"/>
    </source>
</evidence>
<dbReference type="InterPro" id="IPR036890">
    <property type="entry name" value="HATPase_C_sf"/>
</dbReference>
<dbReference type="CDD" id="cd00082">
    <property type="entry name" value="HisKA"/>
    <property type="match status" value="1"/>
</dbReference>
<reference evidence="12 13" key="1">
    <citation type="journal article" date="2017" name="Front. Microbiol.">
        <title>Comparative Genomic Analysis of the Class Epsilonproteobacteria and Proposed Reclassification to Epsilonbacteraeota (phyl. nov.).</title>
        <authorList>
            <person name="Waite D.W."/>
            <person name="Vanwonterghem I."/>
            <person name="Rinke C."/>
            <person name="Parks D.H."/>
            <person name="Zhang Y."/>
            <person name="Takai K."/>
            <person name="Sievert S.M."/>
            <person name="Simon J."/>
            <person name="Campbell B.J."/>
            <person name="Hanson T.E."/>
            <person name="Woyke T."/>
            <person name="Klotz M.G."/>
            <person name="Hugenholtz P."/>
        </authorList>
    </citation>
    <scope>NUCLEOTIDE SEQUENCE [LARGE SCALE GENOMIC DNA]</scope>
    <source>
        <strain evidence="12">UBA11420</strain>
    </source>
</reference>
<organism evidence="12 13">
    <name type="scientific">Sulfurospirillum cavolei</name>
    <dbReference type="NCBI Taxonomy" id="366522"/>
    <lineage>
        <taxon>Bacteria</taxon>
        <taxon>Pseudomonadati</taxon>
        <taxon>Campylobacterota</taxon>
        <taxon>Epsilonproteobacteria</taxon>
        <taxon>Campylobacterales</taxon>
        <taxon>Sulfurospirillaceae</taxon>
        <taxon>Sulfurospirillum</taxon>
    </lineage>
</organism>
<accession>A0A2D3W2T6</accession>
<dbReference type="GO" id="GO:0000156">
    <property type="term" value="F:phosphorelay response regulator activity"/>
    <property type="evidence" value="ECO:0007669"/>
    <property type="project" value="TreeGrafter"/>
</dbReference>
<gene>
    <name evidence="12" type="ORF">CFH80_08815</name>
</gene>
<comment type="catalytic activity">
    <reaction evidence="1">
        <text>ATP + protein L-histidine = ADP + protein N-phospho-L-histidine.</text>
        <dbReference type="EC" id="2.7.13.3"/>
    </reaction>
</comment>
<dbReference type="Pfam" id="PF02518">
    <property type="entry name" value="HATPase_c"/>
    <property type="match status" value="1"/>
</dbReference>
<evidence type="ECO:0000256" key="8">
    <source>
        <dbReference type="ARBA" id="ARBA00023012"/>
    </source>
</evidence>
<dbReference type="InterPro" id="IPR036097">
    <property type="entry name" value="HisK_dim/P_sf"/>
</dbReference>
<dbReference type="SUPFAM" id="SSF47384">
    <property type="entry name" value="Homodimeric domain of signal transducing histidine kinase"/>
    <property type="match status" value="1"/>
</dbReference>
<keyword evidence="6" id="KW-0418">Kinase</keyword>
<dbReference type="PANTHER" id="PTHR42878">
    <property type="entry name" value="TWO-COMPONENT HISTIDINE KINASE"/>
    <property type="match status" value="1"/>
</dbReference>
<keyword evidence="10" id="KW-0812">Transmembrane</keyword>
<dbReference type="EMBL" id="DLUG01000225">
    <property type="protein sequence ID" value="DAB35701.1"/>
    <property type="molecule type" value="Genomic_DNA"/>
</dbReference>
<dbReference type="CDD" id="cd00075">
    <property type="entry name" value="HATPase"/>
    <property type="match status" value="1"/>
</dbReference>
<feature type="transmembrane region" description="Helical" evidence="10">
    <location>
        <begin position="162"/>
        <end position="180"/>
    </location>
</feature>
<evidence type="ECO:0000259" key="11">
    <source>
        <dbReference type="PROSITE" id="PS50109"/>
    </source>
</evidence>
<dbReference type="PANTHER" id="PTHR42878:SF7">
    <property type="entry name" value="SENSOR HISTIDINE KINASE GLRK"/>
    <property type="match status" value="1"/>
</dbReference>
<name>A0A2D3W2T6_9BACT</name>
<evidence type="ECO:0000256" key="2">
    <source>
        <dbReference type="ARBA" id="ARBA00012438"/>
    </source>
</evidence>
<dbReference type="InterPro" id="IPR004358">
    <property type="entry name" value="Sig_transdc_His_kin-like_C"/>
</dbReference>
<dbReference type="InterPro" id="IPR003661">
    <property type="entry name" value="HisK_dim/P_dom"/>
</dbReference>
<protein>
    <recommendedName>
        <fullName evidence="2">histidine kinase</fullName>
        <ecNumber evidence="2">2.7.13.3</ecNumber>
    </recommendedName>
</protein>
<keyword evidence="5" id="KW-0547">Nucleotide-binding</keyword>
<evidence type="ECO:0000256" key="4">
    <source>
        <dbReference type="ARBA" id="ARBA00022679"/>
    </source>
</evidence>
<evidence type="ECO:0000256" key="7">
    <source>
        <dbReference type="ARBA" id="ARBA00022840"/>
    </source>
</evidence>
<dbReference type="Gene3D" id="3.30.565.10">
    <property type="entry name" value="Histidine kinase-like ATPase, C-terminal domain"/>
    <property type="match status" value="1"/>
</dbReference>
<feature type="transmembrane region" description="Helical" evidence="10">
    <location>
        <begin position="12"/>
        <end position="31"/>
    </location>
</feature>
<evidence type="ECO:0000313" key="12">
    <source>
        <dbReference type="EMBL" id="DAB35701.1"/>
    </source>
</evidence>
<dbReference type="AlphaFoldDB" id="A0A2D3W2T6"/>
<evidence type="ECO:0000256" key="1">
    <source>
        <dbReference type="ARBA" id="ARBA00000085"/>
    </source>
</evidence>
<keyword evidence="4" id="KW-0808">Transferase</keyword>
<keyword evidence="8" id="KW-0902">Two-component regulatory system</keyword>
<dbReference type="GO" id="GO:0005524">
    <property type="term" value="F:ATP binding"/>
    <property type="evidence" value="ECO:0007669"/>
    <property type="project" value="UniProtKB-KW"/>
</dbReference>
<sequence length="466" mass="53243">MLMLHQHIIRSFIALFIATLLLCGIVSYVAIQNDNMEHYQSRLESHIQILVRELPEMDDLNAFAKRFKEATQIRFTLIDAKGAVVADSDHDKETMDNHLHREEILKSEKMPFGTSSRFSDTLGSTLLYVAHRFSMHDQTYFLRLAINIDTIMHNFYALWTKLTLIFGSALLAGLYGAYLFSKKIRQEIDKIVENLQQIADKEYRITISSHFSLEFFEIANYLKKLAAKLEKRAKQKRKYTAKIKLISQQRSDVISAISHEFKNPIASIVGYAQTLLDDPNANMQIKERFLGKITQNAQKISTMIDRLTLTTKFENGDFTAQNSTFDIVKVLNDVAQSFREKNPSRNIVCALPETYSIYADRTMMEIVVSNLIDNALKYSDDTISLSIEEDVLHVKDQGIGIKEEEIEKITHKFYRSNSHSWDNSMGLGLALVSYILKLHNTALEIQSSLGVGSDFSFKLPSNNSVL</sequence>
<feature type="domain" description="Histidine kinase" evidence="11">
    <location>
        <begin position="256"/>
        <end position="463"/>
    </location>
</feature>
<dbReference type="GO" id="GO:0000155">
    <property type="term" value="F:phosphorelay sensor kinase activity"/>
    <property type="evidence" value="ECO:0007669"/>
    <property type="project" value="InterPro"/>
</dbReference>
<evidence type="ECO:0000256" key="9">
    <source>
        <dbReference type="SAM" id="Coils"/>
    </source>
</evidence>
<evidence type="ECO:0000256" key="3">
    <source>
        <dbReference type="ARBA" id="ARBA00022553"/>
    </source>
</evidence>
<keyword evidence="10" id="KW-1133">Transmembrane helix</keyword>
<keyword evidence="10" id="KW-0472">Membrane</keyword>
<comment type="caution">
    <text evidence="12">The sequence shown here is derived from an EMBL/GenBank/DDBJ whole genome shotgun (WGS) entry which is preliminary data.</text>
</comment>
<dbReference type="SUPFAM" id="SSF55874">
    <property type="entry name" value="ATPase domain of HSP90 chaperone/DNA topoisomerase II/histidine kinase"/>
    <property type="match status" value="1"/>
</dbReference>
<keyword evidence="7 12" id="KW-0067">ATP-binding</keyword>
<evidence type="ECO:0000313" key="13">
    <source>
        <dbReference type="Proteomes" id="UP000231638"/>
    </source>
</evidence>
<dbReference type="EC" id="2.7.13.3" evidence="2"/>
<dbReference type="GO" id="GO:0007234">
    <property type="term" value="P:osmosensory signaling via phosphorelay pathway"/>
    <property type="evidence" value="ECO:0007669"/>
    <property type="project" value="TreeGrafter"/>
</dbReference>
<evidence type="ECO:0000256" key="5">
    <source>
        <dbReference type="ARBA" id="ARBA00022741"/>
    </source>
</evidence>
<keyword evidence="3" id="KW-0597">Phosphoprotein</keyword>
<dbReference type="PRINTS" id="PR00344">
    <property type="entry name" value="BCTRLSENSOR"/>
</dbReference>
<dbReference type="InterPro" id="IPR003594">
    <property type="entry name" value="HATPase_dom"/>
</dbReference>
<keyword evidence="9" id="KW-0175">Coiled coil</keyword>